<evidence type="ECO:0000256" key="5">
    <source>
        <dbReference type="ARBA" id="ARBA00022747"/>
    </source>
</evidence>
<dbReference type="PROSITE" id="PS00095">
    <property type="entry name" value="C5_MTASE_2"/>
    <property type="match status" value="1"/>
</dbReference>
<keyword evidence="3 6" id="KW-0808">Transferase</keyword>
<evidence type="ECO:0000256" key="7">
    <source>
        <dbReference type="RuleBase" id="RU000416"/>
    </source>
</evidence>
<dbReference type="GO" id="GO:0009307">
    <property type="term" value="P:DNA restriction-modification system"/>
    <property type="evidence" value="ECO:0007669"/>
    <property type="project" value="UniProtKB-KW"/>
</dbReference>
<dbReference type="Gene3D" id="3.40.50.150">
    <property type="entry name" value="Vaccinia Virus protein VP39"/>
    <property type="match status" value="1"/>
</dbReference>
<keyword evidence="2 6" id="KW-0489">Methyltransferase</keyword>
<evidence type="ECO:0000256" key="6">
    <source>
        <dbReference type="PROSITE-ProRule" id="PRU01016"/>
    </source>
</evidence>
<keyword evidence="4 6" id="KW-0949">S-adenosyl-L-methionine</keyword>
<comment type="similarity">
    <text evidence="6 7">Belongs to the class I-like SAM-binding methyltransferase superfamily. C5-methyltransferase family.</text>
</comment>
<evidence type="ECO:0000313" key="9">
    <source>
        <dbReference type="Proteomes" id="UP000239485"/>
    </source>
</evidence>
<dbReference type="PROSITE" id="PS51679">
    <property type="entry name" value="SAM_MT_C5"/>
    <property type="match status" value="1"/>
</dbReference>
<reference evidence="8 9" key="1">
    <citation type="submission" date="2018-02" db="EMBL/GenBank/DDBJ databases">
        <title>Genomic Encyclopedia of Archaeal and Bacterial Type Strains, Phase II (KMG-II): from individual species to whole genera.</title>
        <authorList>
            <person name="Goeker M."/>
        </authorList>
    </citation>
    <scope>NUCLEOTIDE SEQUENCE [LARGE SCALE GENOMIC DNA]</scope>
    <source>
        <strain evidence="8 9">DSM 22857</strain>
    </source>
</reference>
<name>A0A2S6IC26_9ACTN</name>
<keyword evidence="5" id="KW-0680">Restriction system</keyword>
<dbReference type="Gene3D" id="3.90.120.10">
    <property type="entry name" value="DNA Methylase, subunit A, domain 2"/>
    <property type="match status" value="1"/>
</dbReference>
<sequence length="429" mass="47791">MALANYGVVEICAGAGGQALGLERAGFDHLLAVEIDKTACETLKANREHWDVKCGDVADEQLWHPRDFASDDESKRVALLAGGVPCPPFSIAGKQLGASDERDLFSWAVEACDAMRPRALLLENVRGLSMPRFAAYRQRILDRLAEMEYVGFWKLLQASHFGVAQLRPRFVLVALSEADAPYFRWPEEKPADLTVGEALRELMDEHGWEHLEAWVEMANKVAPTIVGGSKKHGGADLGPTRAKAAWRLLGVDAMGVADDAPARNAPHPMDKPPKLTVEMVARLQGWDNTMNWHFEGRKTAKYRQVGNAFPPPVAEALGRSIKNALDHIGEPREMKELDDSTAHDHVYRILKEAGKHIGMASIKRKLPEPYGDGQLERRIAHLSRDFVIDIKTTKQGPEYKLLGFKGFIGQDDHDRHAFFADRLTRSRIS</sequence>
<dbReference type="PRINTS" id="PR00105">
    <property type="entry name" value="C5METTRFRASE"/>
</dbReference>
<evidence type="ECO:0000256" key="2">
    <source>
        <dbReference type="ARBA" id="ARBA00022603"/>
    </source>
</evidence>
<dbReference type="EMBL" id="PTJD01000024">
    <property type="protein sequence ID" value="PPK90795.1"/>
    <property type="molecule type" value="Genomic_DNA"/>
</dbReference>
<evidence type="ECO:0000256" key="1">
    <source>
        <dbReference type="ARBA" id="ARBA00011975"/>
    </source>
</evidence>
<feature type="active site" evidence="6">
    <location>
        <position position="86"/>
    </location>
</feature>
<gene>
    <name evidence="8" type="ORF">CLV92_12421</name>
</gene>
<dbReference type="GO" id="GO:0032259">
    <property type="term" value="P:methylation"/>
    <property type="evidence" value="ECO:0007669"/>
    <property type="project" value="UniProtKB-KW"/>
</dbReference>
<dbReference type="Pfam" id="PF00145">
    <property type="entry name" value="DNA_methylase"/>
    <property type="match status" value="1"/>
</dbReference>
<dbReference type="GO" id="GO:0003677">
    <property type="term" value="F:DNA binding"/>
    <property type="evidence" value="ECO:0007669"/>
    <property type="project" value="TreeGrafter"/>
</dbReference>
<organism evidence="8 9">
    <name type="scientific">Kineococcus xinjiangensis</name>
    <dbReference type="NCBI Taxonomy" id="512762"/>
    <lineage>
        <taxon>Bacteria</taxon>
        <taxon>Bacillati</taxon>
        <taxon>Actinomycetota</taxon>
        <taxon>Actinomycetes</taxon>
        <taxon>Kineosporiales</taxon>
        <taxon>Kineosporiaceae</taxon>
        <taxon>Kineococcus</taxon>
    </lineage>
</organism>
<dbReference type="InterPro" id="IPR001525">
    <property type="entry name" value="C5_MeTfrase"/>
</dbReference>
<dbReference type="PANTHER" id="PTHR10629">
    <property type="entry name" value="CYTOSINE-SPECIFIC METHYLTRANSFERASE"/>
    <property type="match status" value="1"/>
</dbReference>
<dbReference type="PANTHER" id="PTHR10629:SF52">
    <property type="entry name" value="DNA (CYTOSINE-5)-METHYLTRANSFERASE 1"/>
    <property type="match status" value="1"/>
</dbReference>
<dbReference type="InterPro" id="IPR029063">
    <property type="entry name" value="SAM-dependent_MTases_sf"/>
</dbReference>
<dbReference type="GO" id="GO:0044027">
    <property type="term" value="P:negative regulation of gene expression via chromosomal CpG island methylation"/>
    <property type="evidence" value="ECO:0007669"/>
    <property type="project" value="TreeGrafter"/>
</dbReference>
<protein>
    <recommendedName>
        <fullName evidence="1">DNA (cytosine-5-)-methyltransferase</fullName>
        <ecNumber evidence="1">2.1.1.37</ecNumber>
    </recommendedName>
</protein>
<comment type="caution">
    <text evidence="8">The sequence shown here is derived from an EMBL/GenBank/DDBJ whole genome shotgun (WGS) entry which is preliminary data.</text>
</comment>
<dbReference type="EC" id="2.1.1.37" evidence="1"/>
<evidence type="ECO:0000256" key="3">
    <source>
        <dbReference type="ARBA" id="ARBA00022679"/>
    </source>
</evidence>
<keyword evidence="9" id="KW-1185">Reference proteome</keyword>
<evidence type="ECO:0000313" key="8">
    <source>
        <dbReference type="EMBL" id="PPK90795.1"/>
    </source>
</evidence>
<accession>A0A2S6IC26</accession>
<dbReference type="AlphaFoldDB" id="A0A2S6IC26"/>
<dbReference type="SUPFAM" id="SSF53335">
    <property type="entry name" value="S-adenosyl-L-methionine-dependent methyltransferases"/>
    <property type="match status" value="1"/>
</dbReference>
<evidence type="ECO:0000256" key="4">
    <source>
        <dbReference type="ARBA" id="ARBA00022691"/>
    </source>
</evidence>
<dbReference type="NCBIfam" id="TIGR00675">
    <property type="entry name" value="dcm"/>
    <property type="match status" value="1"/>
</dbReference>
<dbReference type="Proteomes" id="UP000239485">
    <property type="component" value="Unassembled WGS sequence"/>
</dbReference>
<proteinExistence type="inferred from homology"/>
<dbReference type="GO" id="GO:0003886">
    <property type="term" value="F:DNA (cytosine-5-)-methyltransferase activity"/>
    <property type="evidence" value="ECO:0007669"/>
    <property type="project" value="UniProtKB-EC"/>
</dbReference>
<dbReference type="InterPro" id="IPR050390">
    <property type="entry name" value="C5-Methyltransferase"/>
</dbReference>
<dbReference type="InterPro" id="IPR031303">
    <property type="entry name" value="C5_meth_CS"/>
</dbReference>